<accession>A0A409YQY9</accession>
<feature type="compositionally biased region" description="Polar residues" evidence="2">
    <location>
        <begin position="295"/>
        <end position="310"/>
    </location>
</feature>
<protein>
    <recommendedName>
        <fullName evidence="3">Zn(2)-C6 fungal-type domain-containing protein</fullName>
    </recommendedName>
</protein>
<dbReference type="Gene3D" id="4.10.240.10">
    <property type="entry name" value="Zn(2)-C6 fungal-type DNA-binding domain"/>
    <property type="match status" value="1"/>
</dbReference>
<evidence type="ECO:0000256" key="2">
    <source>
        <dbReference type="SAM" id="MobiDB-lite"/>
    </source>
</evidence>
<dbReference type="PANTHER" id="PTHR46910:SF13">
    <property type="entry name" value="SPECIFIC TRANSCRIPTION FACTOR, PUTATIVE (AFU_ORTHOLOGUE AFUA_4G06190)-RELATED"/>
    <property type="match status" value="1"/>
</dbReference>
<dbReference type="PANTHER" id="PTHR46910">
    <property type="entry name" value="TRANSCRIPTION FACTOR PDR1"/>
    <property type="match status" value="1"/>
</dbReference>
<dbReference type="InterPro" id="IPR036864">
    <property type="entry name" value="Zn2-C6_fun-type_DNA-bd_sf"/>
</dbReference>
<feature type="region of interest" description="Disordered" evidence="2">
    <location>
        <begin position="156"/>
        <end position="185"/>
    </location>
</feature>
<gene>
    <name evidence="4" type="ORF">CVT24_008030</name>
</gene>
<dbReference type="SUPFAM" id="SSF57701">
    <property type="entry name" value="Zn2/Cys6 DNA-binding domain"/>
    <property type="match status" value="1"/>
</dbReference>
<evidence type="ECO:0000313" key="5">
    <source>
        <dbReference type="Proteomes" id="UP000284842"/>
    </source>
</evidence>
<keyword evidence="5" id="KW-1185">Reference proteome</keyword>
<keyword evidence="1" id="KW-0539">Nucleus</keyword>
<organism evidence="4 5">
    <name type="scientific">Panaeolus cyanescens</name>
    <dbReference type="NCBI Taxonomy" id="181874"/>
    <lineage>
        <taxon>Eukaryota</taxon>
        <taxon>Fungi</taxon>
        <taxon>Dikarya</taxon>
        <taxon>Basidiomycota</taxon>
        <taxon>Agaricomycotina</taxon>
        <taxon>Agaricomycetes</taxon>
        <taxon>Agaricomycetidae</taxon>
        <taxon>Agaricales</taxon>
        <taxon>Agaricineae</taxon>
        <taxon>Galeropsidaceae</taxon>
        <taxon>Panaeolus</taxon>
    </lineage>
</organism>
<dbReference type="SMART" id="SM00066">
    <property type="entry name" value="GAL4"/>
    <property type="match status" value="1"/>
</dbReference>
<dbReference type="Proteomes" id="UP000284842">
    <property type="component" value="Unassembled WGS sequence"/>
</dbReference>
<dbReference type="InParanoid" id="A0A409YQY9"/>
<proteinExistence type="predicted"/>
<dbReference type="InterPro" id="IPR001138">
    <property type="entry name" value="Zn2Cys6_DnaBD"/>
</dbReference>
<dbReference type="STRING" id="181874.A0A409YQY9"/>
<comment type="caution">
    <text evidence="4">The sequence shown here is derived from an EMBL/GenBank/DDBJ whole genome shotgun (WGS) entry which is preliminary data.</text>
</comment>
<feature type="region of interest" description="Disordered" evidence="2">
    <location>
        <begin position="198"/>
        <end position="217"/>
    </location>
</feature>
<dbReference type="InterPro" id="IPR050987">
    <property type="entry name" value="AtrR-like"/>
</dbReference>
<dbReference type="EMBL" id="NHTK01000814">
    <property type="protein sequence ID" value="PPR05416.1"/>
    <property type="molecule type" value="Genomic_DNA"/>
</dbReference>
<dbReference type="AlphaFoldDB" id="A0A409YQY9"/>
<feature type="domain" description="Zn(2)-C6 fungal-type" evidence="3">
    <location>
        <begin position="37"/>
        <end position="66"/>
    </location>
</feature>
<reference evidence="4 5" key="1">
    <citation type="journal article" date="2018" name="Evol. Lett.">
        <title>Horizontal gene cluster transfer increased hallucinogenic mushroom diversity.</title>
        <authorList>
            <person name="Reynolds H.T."/>
            <person name="Vijayakumar V."/>
            <person name="Gluck-Thaler E."/>
            <person name="Korotkin H.B."/>
            <person name="Matheny P.B."/>
            <person name="Slot J.C."/>
        </authorList>
    </citation>
    <scope>NUCLEOTIDE SEQUENCE [LARGE SCALE GENOMIC DNA]</scope>
    <source>
        <strain evidence="4 5">2629</strain>
    </source>
</reference>
<dbReference type="OrthoDB" id="2269373at2759"/>
<dbReference type="Pfam" id="PF00172">
    <property type="entry name" value="Zn_clus"/>
    <property type="match status" value="1"/>
</dbReference>
<dbReference type="PROSITE" id="PS50048">
    <property type="entry name" value="ZN2_CY6_FUNGAL_2"/>
    <property type="match status" value="1"/>
</dbReference>
<dbReference type="GO" id="GO:0008270">
    <property type="term" value="F:zinc ion binding"/>
    <property type="evidence" value="ECO:0007669"/>
    <property type="project" value="InterPro"/>
</dbReference>
<evidence type="ECO:0000256" key="1">
    <source>
        <dbReference type="ARBA" id="ARBA00023242"/>
    </source>
</evidence>
<evidence type="ECO:0000313" key="4">
    <source>
        <dbReference type="EMBL" id="PPR05416.1"/>
    </source>
</evidence>
<evidence type="ECO:0000259" key="3">
    <source>
        <dbReference type="PROSITE" id="PS50048"/>
    </source>
</evidence>
<dbReference type="CDD" id="cd00067">
    <property type="entry name" value="GAL4"/>
    <property type="match status" value="1"/>
</dbReference>
<feature type="region of interest" description="Disordered" evidence="2">
    <location>
        <begin position="236"/>
        <end position="257"/>
    </location>
</feature>
<sequence length="449" mass="49265">MTPESFQPLQLKGEIMDLEFTIDTDHRKRRRNRTTQSCLNCHTSKRKCDRKRPCQRCIQLGLVSPYHFDDRPSLSLVHTSLSILQTGLCVYEIDDPALRDDPSVDESTRLRNRIAELESLVRELRGKPHPRWAESNFRDGDPNEKWHSRATKCVPLQKRGAQQIQQGQTQSNQQNSPQLQQGDDHRNNRAVHSLLSPIKTEPSTDNNHGLYRFSDSPAPSMRYHTFQADVRSNDSTAAFDGEQRPGFNATTASGLPGYNSSTNNVHYNGASAGGNGAATSSYSDGGTGGSGAYPLSNSDDGNSFSEQFSVNGSSPQAHFACPCRTHPTLAMQYATLSNSLQTSLASARQYAQHHPNSQCPIYRRMVELNSSLHSGTDSPGLVAASYDSGPASDNEIMTPVSASSGHASFHAGSPGVSPQEWGHMASAGYNPYFASQDHHTVYNVNHVMT</sequence>
<feature type="region of interest" description="Disordered" evidence="2">
    <location>
        <begin position="276"/>
        <end position="310"/>
    </location>
</feature>
<feature type="compositionally biased region" description="Polar residues" evidence="2">
    <location>
        <begin position="248"/>
        <end position="257"/>
    </location>
</feature>
<feature type="compositionally biased region" description="Low complexity" evidence="2">
    <location>
        <begin position="157"/>
        <end position="181"/>
    </location>
</feature>
<name>A0A409YQY9_9AGAR</name>
<dbReference type="GO" id="GO:0000981">
    <property type="term" value="F:DNA-binding transcription factor activity, RNA polymerase II-specific"/>
    <property type="evidence" value="ECO:0007669"/>
    <property type="project" value="InterPro"/>
</dbReference>